<feature type="transmembrane region" description="Helical" evidence="1">
    <location>
        <begin position="27"/>
        <end position="44"/>
    </location>
</feature>
<evidence type="ECO:0000256" key="1">
    <source>
        <dbReference type="SAM" id="Phobius"/>
    </source>
</evidence>
<name>A0A3L0VZ27_ECOLX</name>
<dbReference type="InterPro" id="IPR034122">
    <property type="entry name" value="Retropepsin-like_bacterial"/>
</dbReference>
<dbReference type="EMBL" id="RNRV01000004">
    <property type="protein sequence ID" value="MHO03477.1"/>
    <property type="molecule type" value="Genomic_DNA"/>
</dbReference>
<keyword evidence="1" id="KW-1133">Transmembrane helix</keyword>
<dbReference type="Pfam" id="PF13975">
    <property type="entry name" value="gag-asp_proteas"/>
    <property type="match status" value="1"/>
</dbReference>
<dbReference type="InterPro" id="IPR001969">
    <property type="entry name" value="Aspartic_peptidase_AS"/>
</dbReference>
<dbReference type="InterPro" id="IPR011969">
    <property type="entry name" value="Clan_AA_Asp_peptidase_C"/>
</dbReference>
<keyword evidence="1" id="KW-0472">Membrane</keyword>
<organism evidence="2">
    <name type="scientific">Escherichia coli</name>
    <dbReference type="NCBI Taxonomy" id="562"/>
    <lineage>
        <taxon>Bacteria</taxon>
        <taxon>Pseudomonadati</taxon>
        <taxon>Pseudomonadota</taxon>
        <taxon>Gammaproteobacteria</taxon>
        <taxon>Enterobacterales</taxon>
        <taxon>Enterobacteriaceae</taxon>
        <taxon>Escherichia</taxon>
    </lineage>
</organism>
<keyword evidence="1" id="KW-0812">Transmembrane</keyword>
<evidence type="ECO:0000313" key="2">
    <source>
        <dbReference type="EMBL" id="MHO03477.1"/>
    </source>
</evidence>
<dbReference type="GO" id="GO:0006508">
    <property type="term" value="P:proteolysis"/>
    <property type="evidence" value="ECO:0007669"/>
    <property type="project" value="UniProtKB-KW"/>
</dbReference>
<keyword evidence="2" id="KW-0378">Hydrolase</keyword>
<gene>
    <name evidence="2" type="ORF">D9F05_03680</name>
</gene>
<comment type="caution">
    <text evidence="2">The sequence shown here is derived from an EMBL/GenBank/DDBJ whole genome shotgun (WGS) entry which is preliminary data.</text>
</comment>
<keyword evidence="2" id="KW-0645">Protease</keyword>
<dbReference type="PROSITE" id="PS00141">
    <property type="entry name" value="ASP_PROTEASE"/>
    <property type="match status" value="1"/>
</dbReference>
<dbReference type="CDD" id="cd05483">
    <property type="entry name" value="retropepsin_like_bacteria"/>
    <property type="match status" value="1"/>
</dbReference>
<dbReference type="Gene3D" id="2.40.70.10">
    <property type="entry name" value="Acid Proteases"/>
    <property type="match status" value="1"/>
</dbReference>
<dbReference type="GO" id="GO:0004190">
    <property type="term" value="F:aspartic-type endopeptidase activity"/>
    <property type="evidence" value="ECO:0007669"/>
    <property type="project" value="InterPro"/>
</dbReference>
<sequence length="175" mass="19003">MQSGNCDRLSPLLPNAGKDMHPMAHRFWLLAWLSLMGLLTLYFHHSSQPTVTASGELRLKADASGHYRLEGAINGQPVQLLLDTGATRVTVPLHVAERIGLTPSGHSRVNTAAGTIQVQTGQIETLAMGPLTLYDLPIFINPAAGGDEILVGMNALGQLELRQKDRQLLLRPLQE</sequence>
<dbReference type="InterPro" id="IPR021109">
    <property type="entry name" value="Peptidase_aspartic_dom_sf"/>
</dbReference>
<dbReference type="AlphaFoldDB" id="A0A3L0VZ27"/>
<proteinExistence type="predicted"/>
<dbReference type="SUPFAM" id="SSF50630">
    <property type="entry name" value="Acid proteases"/>
    <property type="match status" value="1"/>
</dbReference>
<protein>
    <submittedName>
        <fullName evidence="2">TIGR02281 family clan AA aspartic protease</fullName>
        <ecNumber evidence="2">3.4.23.-</ecNumber>
    </submittedName>
</protein>
<dbReference type="NCBIfam" id="TIGR02281">
    <property type="entry name" value="clan_AA_DTGA"/>
    <property type="match status" value="1"/>
</dbReference>
<accession>A0A3L0VZ27</accession>
<dbReference type="EC" id="3.4.23.-" evidence="2"/>
<reference evidence="2" key="1">
    <citation type="submission" date="2018-10" db="EMBL/GenBank/DDBJ databases">
        <authorList>
            <consortium name="NARMS: The National Antimicrobial Resistance Monitoring System"/>
        </authorList>
    </citation>
    <scope>NUCLEOTIDE SEQUENCE [LARGE SCALE GENOMIC DNA]</scope>
    <source>
        <strain evidence="2">CVM N17EC0388</strain>
    </source>
</reference>